<keyword evidence="1" id="KW-0472">Membrane</keyword>
<feature type="transmembrane region" description="Helical" evidence="1">
    <location>
        <begin position="48"/>
        <end position="65"/>
    </location>
</feature>
<dbReference type="Pfam" id="PF11804">
    <property type="entry name" value="DUF3325"/>
    <property type="match status" value="1"/>
</dbReference>
<keyword evidence="1" id="KW-1133">Transmembrane helix</keyword>
<keyword evidence="3" id="KW-1185">Reference proteome</keyword>
<reference evidence="2 3" key="1">
    <citation type="submission" date="2019-04" db="EMBL/GenBank/DDBJ databases">
        <title>Azoarcus rhizosphaerae sp. nov. isolated from rhizosphere of Ficus religiosa.</title>
        <authorList>
            <person name="Lin S.-Y."/>
            <person name="Hameed A."/>
            <person name="Hsu Y.-H."/>
            <person name="Young C.-C."/>
        </authorList>
    </citation>
    <scope>NUCLEOTIDE SEQUENCE [LARGE SCALE GENOMIC DNA]</scope>
    <source>
        <strain evidence="2 3">CC-YHH848</strain>
    </source>
</reference>
<accession>A0A4S4ALY9</accession>
<gene>
    <name evidence="2" type="ORF">E6O51_14610</name>
</gene>
<organism evidence="2 3">
    <name type="scientific">Pseudothauera rhizosphaerae</name>
    <dbReference type="NCBI Taxonomy" id="2565932"/>
    <lineage>
        <taxon>Bacteria</taxon>
        <taxon>Pseudomonadati</taxon>
        <taxon>Pseudomonadota</taxon>
        <taxon>Betaproteobacteria</taxon>
        <taxon>Rhodocyclales</taxon>
        <taxon>Zoogloeaceae</taxon>
        <taxon>Pseudothauera</taxon>
    </lineage>
</organism>
<dbReference type="Proteomes" id="UP000307956">
    <property type="component" value="Unassembled WGS sequence"/>
</dbReference>
<evidence type="ECO:0000313" key="2">
    <source>
        <dbReference type="EMBL" id="THF60157.1"/>
    </source>
</evidence>
<proteinExistence type="predicted"/>
<protein>
    <submittedName>
        <fullName evidence="2">DUF3325 domain-containing protein</fullName>
    </submittedName>
</protein>
<evidence type="ECO:0000256" key="1">
    <source>
        <dbReference type="SAM" id="Phobius"/>
    </source>
</evidence>
<sequence>MAEALALCLAVLFSLTGMGWLALSLEVHWRQILGRKAALTTAKANRLRLAGWASLLLSAAFCFIADRPSMASLVWVMLLAGAATSIALLLAWRAHWLRVLVLPAWRRRTEYRRSSRKHGD</sequence>
<comment type="caution">
    <text evidence="2">The sequence shown here is derived from an EMBL/GenBank/DDBJ whole genome shotgun (WGS) entry which is preliminary data.</text>
</comment>
<dbReference type="OrthoDB" id="5988692at2"/>
<evidence type="ECO:0000313" key="3">
    <source>
        <dbReference type="Proteomes" id="UP000307956"/>
    </source>
</evidence>
<keyword evidence="1" id="KW-0812">Transmembrane</keyword>
<dbReference type="RefSeq" id="WP_136385739.1">
    <property type="nucleotide sequence ID" value="NZ_SSOD01000012.1"/>
</dbReference>
<feature type="transmembrane region" description="Helical" evidence="1">
    <location>
        <begin position="72"/>
        <end position="92"/>
    </location>
</feature>
<dbReference type="EMBL" id="SSOD01000012">
    <property type="protein sequence ID" value="THF60157.1"/>
    <property type="molecule type" value="Genomic_DNA"/>
</dbReference>
<dbReference type="AlphaFoldDB" id="A0A4S4ALY9"/>
<dbReference type="InterPro" id="IPR021762">
    <property type="entry name" value="DUF3325"/>
</dbReference>
<name>A0A4S4ALY9_9RHOO</name>